<proteinExistence type="predicted"/>
<dbReference type="EMBL" id="VFOS01000001">
    <property type="protein sequence ID" value="TQL63739.1"/>
    <property type="molecule type" value="Genomic_DNA"/>
</dbReference>
<keyword evidence="2" id="KW-1185">Reference proteome</keyword>
<comment type="caution">
    <text evidence="1">The sequence shown here is derived from an EMBL/GenBank/DDBJ whole genome shotgun (WGS) entry which is preliminary data.</text>
</comment>
<dbReference type="RefSeq" id="WP_142118134.1">
    <property type="nucleotide sequence ID" value="NZ_BAAASV010000002.1"/>
</dbReference>
<dbReference type="Proteomes" id="UP000315389">
    <property type="component" value="Unassembled WGS sequence"/>
</dbReference>
<dbReference type="AlphaFoldDB" id="A0A542ZTY0"/>
<protein>
    <submittedName>
        <fullName evidence="1">Uncharacterized protein</fullName>
    </submittedName>
</protein>
<evidence type="ECO:0000313" key="1">
    <source>
        <dbReference type="EMBL" id="TQL63739.1"/>
    </source>
</evidence>
<accession>A0A542ZTY0</accession>
<organism evidence="1 2">
    <name type="scientific">Rarobacter faecitabidus</name>
    <dbReference type="NCBI Taxonomy" id="13243"/>
    <lineage>
        <taxon>Bacteria</taxon>
        <taxon>Bacillati</taxon>
        <taxon>Actinomycetota</taxon>
        <taxon>Actinomycetes</taxon>
        <taxon>Micrococcales</taxon>
        <taxon>Rarobacteraceae</taxon>
        <taxon>Rarobacter</taxon>
    </lineage>
</organism>
<sequence>MHDVTETARAVIDEVAAAELPEDWALVLQAAPLHPRGGGPAHGLSVELLPPGRHDLADAVPHPVDAVDLCGTGLELIPDRGAKDWSRPLGEWTKESLWAELREGIDLARYVWAETGDVSTE</sequence>
<name>A0A542ZTY0_RARFA</name>
<gene>
    <name evidence="1" type="ORF">FB461_0212</name>
</gene>
<evidence type="ECO:0000313" key="2">
    <source>
        <dbReference type="Proteomes" id="UP000315389"/>
    </source>
</evidence>
<reference evidence="1 2" key="1">
    <citation type="submission" date="2019-06" db="EMBL/GenBank/DDBJ databases">
        <title>Sequencing the genomes of 1000 actinobacteria strains.</title>
        <authorList>
            <person name="Klenk H.-P."/>
        </authorList>
    </citation>
    <scope>NUCLEOTIDE SEQUENCE [LARGE SCALE GENOMIC DNA]</scope>
    <source>
        <strain evidence="1 2">DSM 4813</strain>
    </source>
</reference>